<dbReference type="GO" id="GO:0042802">
    <property type="term" value="F:identical protein binding"/>
    <property type="evidence" value="ECO:0007669"/>
    <property type="project" value="TreeGrafter"/>
</dbReference>
<dbReference type="InterPro" id="IPR015424">
    <property type="entry name" value="PyrdxlP-dep_Trfase"/>
</dbReference>
<evidence type="ECO:0000313" key="6">
    <source>
        <dbReference type="EMBL" id="RMO96349.1"/>
    </source>
</evidence>
<dbReference type="GO" id="GO:0008483">
    <property type="term" value="F:transaminase activity"/>
    <property type="evidence" value="ECO:0007669"/>
    <property type="project" value="UniProtKB-KW"/>
</dbReference>
<evidence type="ECO:0000256" key="2">
    <source>
        <dbReference type="ARBA" id="ARBA00022576"/>
    </source>
</evidence>
<name>A0A3M3ZQG6_9PSED</name>
<dbReference type="InterPro" id="IPR015421">
    <property type="entry name" value="PyrdxlP-dep_Trfase_major"/>
</dbReference>
<dbReference type="InterPro" id="IPR050103">
    <property type="entry name" value="Class-III_PLP-dep_AT"/>
</dbReference>
<comment type="cofactor">
    <cofactor evidence="1">
        <name>pyridoxal 5'-phosphate</name>
        <dbReference type="ChEBI" id="CHEBI:597326"/>
    </cofactor>
</comment>
<dbReference type="Gene3D" id="3.90.1150.10">
    <property type="entry name" value="Aspartate Aminotransferase, domain 1"/>
    <property type="match status" value="2"/>
</dbReference>
<keyword evidence="3 6" id="KW-0808">Transferase</keyword>
<keyword evidence="4 5" id="KW-0663">Pyridoxal phosphate</keyword>
<dbReference type="Proteomes" id="UP000279372">
    <property type="component" value="Unassembled WGS sequence"/>
</dbReference>
<dbReference type="PANTHER" id="PTHR11986">
    <property type="entry name" value="AMINOTRANSFERASE CLASS III"/>
    <property type="match status" value="1"/>
</dbReference>
<dbReference type="EMBL" id="RBQB01000042">
    <property type="protein sequence ID" value="RMO96349.1"/>
    <property type="molecule type" value="Genomic_DNA"/>
</dbReference>
<dbReference type="GO" id="GO:0030170">
    <property type="term" value="F:pyridoxal phosphate binding"/>
    <property type="evidence" value="ECO:0007669"/>
    <property type="project" value="InterPro"/>
</dbReference>
<accession>A0A3M3ZQG6</accession>
<evidence type="ECO:0000256" key="4">
    <source>
        <dbReference type="ARBA" id="ARBA00022898"/>
    </source>
</evidence>
<evidence type="ECO:0000256" key="5">
    <source>
        <dbReference type="RuleBase" id="RU003560"/>
    </source>
</evidence>
<gene>
    <name evidence="6" type="ORF">ALQ33_01185</name>
</gene>
<organism evidence="6 7">
    <name type="scientific">Pseudomonas syringae pv. philadelphi</name>
    <dbReference type="NCBI Taxonomy" id="251706"/>
    <lineage>
        <taxon>Bacteria</taxon>
        <taxon>Pseudomonadati</taxon>
        <taxon>Pseudomonadota</taxon>
        <taxon>Gammaproteobacteria</taxon>
        <taxon>Pseudomonadales</taxon>
        <taxon>Pseudomonadaceae</taxon>
        <taxon>Pseudomonas</taxon>
    </lineage>
</organism>
<comment type="similarity">
    <text evidence="5">Belongs to the class-III pyridoxal-phosphate-dependent aminotransferase family.</text>
</comment>
<dbReference type="PANTHER" id="PTHR11986:SF79">
    <property type="entry name" value="ACETYLORNITHINE AMINOTRANSFERASE, MITOCHONDRIAL"/>
    <property type="match status" value="1"/>
</dbReference>
<protein>
    <submittedName>
        <fullName evidence="6">Acetylornithine and succinylornithine aminotransferase</fullName>
    </submittedName>
</protein>
<dbReference type="RefSeq" id="WP_122221181.1">
    <property type="nucleotide sequence ID" value="NZ_RBQB01000042.1"/>
</dbReference>
<evidence type="ECO:0000313" key="7">
    <source>
        <dbReference type="Proteomes" id="UP000279372"/>
    </source>
</evidence>
<reference evidence="6 7" key="1">
    <citation type="submission" date="2018-08" db="EMBL/GenBank/DDBJ databases">
        <title>Recombination of ecologically and evolutionarily significant loci maintains genetic cohesion in the Pseudomonas syringae species complex.</title>
        <authorList>
            <person name="Dillon M."/>
            <person name="Thakur S."/>
            <person name="Almeida R.N.D."/>
            <person name="Weir B.S."/>
            <person name="Guttman D.S."/>
        </authorList>
    </citation>
    <scope>NUCLEOTIDE SEQUENCE [LARGE SCALE GENOMIC DNA]</scope>
    <source>
        <strain evidence="6 7">ICMP 8902</strain>
    </source>
</reference>
<sequence length="380" mass="40680">MKTNNKQIISGQYETYTDGDGRQIVDLSGGFGFQVPSVIAAVSQQADRMGLSNRVLMSEPLITLCRRLAELLPAPLVSSYICSSGDEAFEGALKLCKGLKPKGNTIVFVQDGDYGSLSYGRCLGAPQEYLEIQRFLGFDLVAVSDARDLAKVNWNDCFAVCHTSTVTDSDGRLRLIDQTLLDQLYDSAVKVSAVKVSAPVIAVDVQSCLGSLGTLFGFQRYHNIPDIVVLGGALGGSAIPIGTYTCSEQMAYQVYGRSSPAKHGSTTAGNPMACVAALAALDYVQAHDSAKQSFNNGQILAQTLFAFGAVACGGWVSLPLASDVNPGRLCEELYQRGVYVSPPRGRELILRCPVTARAEHIQRAATIIKETFSHVLNHAA</sequence>
<dbReference type="Pfam" id="PF00202">
    <property type="entry name" value="Aminotran_3"/>
    <property type="match status" value="2"/>
</dbReference>
<comment type="caution">
    <text evidence="6">The sequence shown here is derived from an EMBL/GenBank/DDBJ whole genome shotgun (WGS) entry which is preliminary data.</text>
</comment>
<dbReference type="AlphaFoldDB" id="A0A3M3ZQG6"/>
<keyword evidence="2 6" id="KW-0032">Aminotransferase</keyword>
<dbReference type="InterPro" id="IPR015422">
    <property type="entry name" value="PyrdxlP-dep_Trfase_small"/>
</dbReference>
<evidence type="ECO:0000256" key="3">
    <source>
        <dbReference type="ARBA" id="ARBA00022679"/>
    </source>
</evidence>
<proteinExistence type="inferred from homology"/>
<dbReference type="InterPro" id="IPR005814">
    <property type="entry name" value="Aminotrans_3"/>
</dbReference>
<dbReference type="Gene3D" id="3.40.640.10">
    <property type="entry name" value="Type I PLP-dependent aspartate aminotransferase-like (Major domain)"/>
    <property type="match status" value="2"/>
</dbReference>
<dbReference type="SUPFAM" id="SSF53383">
    <property type="entry name" value="PLP-dependent transferases"/>
    <property type="match status" value="1"/>
</dbReference>
<evidence type="ECO:0000256" key="1">
    <source>
        <dbReference type="ARBA" id="ARBA00001933"/>
    </source>
</evidence>